<dbReference type="GO" id="GO:0003677">
    <property type="term" value="F:DNA binding"/>
    <property type="evidence" value="ECO:0007669"/>
    <property type="project" value="InterPro"/>
</dbReference>
<evidence type="ECO:0000313" key="3">
    <source>
        <dbReference type="Proteomes" id="UP000177996"/>
    </source>
</evidence>
<dbReference type="InterPro" id="IPR001387">
    <property type="entry name" value="Cro/C1-type_HTH"/>
</dbReference>
<proteinExistence type="predicted"/>
<dbReference type="AlphaFoldDB" id="A0A1G2D503"/>
<dbReference type="EMBL" id="MHLL01000046">
    <property type="protein sequence ID" value="OGZ08001.1"/>
    <property type="molecule type" value="Genomic_DNA"/>
</dbReference>
<dbReference type="PROSITE" id="PS50943">
    <property type="entry name" value="HTH_CROC1"/>
    <property type="match status" value="1"/>
</dbReference>
<feature type="domain" description="HTH cro/C1-type" evidence="1">
    <location>
        <begin position="38"/>
        <end position="92"/>
    </location>
</feature>
<gene>
    <name evidence="2" type="ORF">A3D65_06460</name>
</gene>
<dbReference type="Pfam" id="PF01381">
    <property type="entry name" value="HTH_3"/>
    <property type="match status" value="1"/>
</dbReference>
<protein>
    <recommendedName>
        <fullName evidence="1">HTH cro/C1-type domain-containing protein</fullName>
    </recommendedName>
</protein>
<comment type="caution">
    <text evidence="2">The sequence shown here is derived from an EMBL/GenBank/DDBJ whole genome shotgun (WGS) entry which is preliminary data.</text>
</comment>
<dbReference type="Proteomes" id="UP000177996">
    <property type="component" value="Unassembled WGS sequence"/>
</dbReference>
<organism evidence="2 3">
    <name type="scientific">Candidatus Lloydbacteria bacterium RIFCSPHIGHO2_02_FULL_50_13</name>
    <dbReference type="NCBI Taxonomy" id="1798661"/>
    <lineage>
        <taxon>Bacteria</taxon>
        <taxon>Candidatus Lloydiibacteriota</taxon>
    </lineage>
</organism>
<evidence type="ECO:0000259" key="1">
    <source>
        <dbReference type="PROSITE" id="PS50943"/>
    </source>
</evidence>
<evidence type="ECO:0000313" key="2">
    <source>
        <dbReference type="EMBL" id="OGZ08001.1"/>
    </source>
</evidence>
<dbReference type="CDD" id="cd00093">
    <property type="entry name" value="HTH_XRE"/>
    <property type="match status" value="1"/>
</dbReference>
<dbReference type="SMART" id="SM00530">
    <property type="entry name" value="HTH_XRE"/>
    <property type="match status" value="1"/>
</dbReference>
<dbReference type="SUPFAM" id="SSF47413">
    <property type="entry name" value="lambda repressor-like DNA-binding domains"/>
    <property type="match status" value="1"/>
</dbReference>
<sequence>MNNLISHKKFKAETFRKRPGVKKAYDALEFEFKIIEALIKARAKHRLTQRGLAKKIGITQSALARFESGNINPTLSFVQKITHGLGLKLTVK</sequence>
<dbReference type="InterPro" id="IPR010982">
    <property type="entry name" value="Lambda_DNA-bd_dom_sf"/>
</dbReference>
<dbReference type="Gene3D" id="1.10.260.40">
    <property type="entry name" value="lambda repressor-like DNA-binding domains"/>
    <property type="match status" value="1"/>
</dbReference>
<dbReference type="STRING" id="1798661.A3D65_06460"/>
<accession>A0A1G2D503</accession>
<reference evidence="2 3" key="1">
    <citation type="journal article" date="2016" name="Nat. Commun.">
        <title>Thousands of microbial genomes shed light on interconnected biogeochemical processes in an aquifer system.</title>
        <authorList>
            <person name="Anantharaman K."/>
            <person name="Brown C.T."/>
            <person name="Hug L.A."/>
            <person name="Sharon I."/>
            <person name="Castelle C.J."/>
            <person name="Probst A.J."/>
            <person name="Thomas B.C."/>
            <person name="Singh A."/>
            <person name="Wilkins M.J."/>
            <person name="Karaoz U."/>
            <person name="Brodie E.L."/>
            <person name="Williams K.H."/>
            <person name="Hubbard S.S."/>
            <person name="Banfield J.F."/>
        </authorList>
    </citation>
    <scope>NUCLEOTIDE SEQUENCE [LARGE SCALE GENOMIC DNA]</scope>
</reference>
<name>A0A1G2D503_9BACT</name>